<dbReference type="CDD" id="cd00093">
    <property type="entry name" value="HTH_XRE"/>
    <property type="match status" value="1"/>
</dbReference>
<organism evidence="3 4">
    <name type="scientific">Candidatus Caccalectryoclostridium excrementigallinarum</name>
    <dbReference type="NCBI Taxonomy" id="2840710"/>
    <lineage>
        <taxon>Bacteria</taxon>
        <taxon>Bacillati</taxon>
        <taxon>Bacillota</taxon>
        <taxon>Clostridia</taxon>
        <taxon>Christensenellales</taxon>
        <taxon>Christensenellaceae</taxon>
        <taxon>Christensenellaceae incertae sedis</taxon>
        <taxon>Candidatus Caccalectryoclostridium</taxon>
    </lineage>
</organism>
<gene>
    <name evidence="3" type="ORF">IAB07_02370</name>
</gene>
<dbReference type="Proteomes" id="UP000824145">
    <property type="component" value="Unassembled WGS sequence"/>
</dbReference>
<dbReference type="AlphaFoldDB" id="A0A9D1MLQ2"/>
<reference evidence="3" key="2">
    <citation type="journal article" date="2021" name="PeerJ">
        <title>Extensive microbial diversity within the chicken gut microbiome revealed by metagenomics and culture.</title>
        <authorList>
            <person name="Gilroy R."/>
            <person name="Ravi A."/>
            <person name="Getino M."/>
            <person name="Pursley I."/>
            <person name="Horton D.L."/>
            <person name="Alikhan N.F."/>
            <person name="Baker D."/>
            <person name="Gharbi K."/>
            <person name="Hall N."/>
            <person name="Watson M."/>
            <person name="Adriaenssens E.M."/>
            <person name="Foster-Nyarko E."/>
            <person name="Jarju S."/>
            <person name="Secka A."/>
            <person name="Antonio M."/>
            <person name="Oren A."/>
            <person name="Chaudhuri R.R."/>
            <person name="La Ragione R."/>
            <person name="Hildebrand F."/>
            <person name="Pallen M.J."/>
        </authorList>
    </citation>
    <scope>NUCLEOTIDE SEQUENCE</scope>
    <source>
        <strain evidence="3">9366</strain>
    </source>
</reference>
<dbReference type="PANTHER" id="PTHR46558">
    <property type="entry name" value="TRACRIPTIONAL REGULATORY PROTEIN-RELATED-RELATED"/>
    <property type="match status" value="1"/>
</dbReference>
<evidence type="ECO:0000256" key="1">
    <source>
        <dbReference type="ARBA" id="ARBA00023125"/>
    </source>
</evidence>
<dbReference type="InterPro" id="IPR010982">
    <property type="entry name" value="Lambda_DNA-bd_dom_sf"/>
</dbReference>
<evidence type="ECO:0000259" key="2">
    <source>
        <dbReference type="PROSITE" id="PS50943"/>
    </source>
</evidence>
<dbReference type="Pfam" id="PF01381">
    <property type="entry name" value="HTH_3"/>
    <property type="match status" value="1"/>
</dbReference>
<protein>
    <submittedName>
        <fullName evidence="3">Helix-turn-helix transcriptional regulator</fullName>
    </submittedName>
</protein>
<evidence type="ECO:0000313" key="4">
    <source>
        <dbReference type="Proteomes" id="UP000824145"/>
    </source>
</evidence>
<comment type="caution">
    <text evidence="3">The sequence shown here is derived from an EMBL/GenBank/DDBJ whole genome shotgun (WGS) entry which is preliminary data.</text>
</comment>
<reference evidence="3" key="1">
    <citation type="submission" date="2020-10" db="EMBL/GenBank/DDBJ databases">
        <authorList>
            <person name="Gilroy R."/>
        </authorList>
    </citation>
    <scope>NUCLEOTIDE SEQUENCE</scope>
    <source>
        <strain evidence="3">9366</strain>
    </source>
</reference>
<sequence>MKLLFADNLRNLRENSKLTQQQLADALQTTQRKVSYWESGKVEPDLENLWKICDFFDITIDELIGRSPI</sequence>
<dbReference type="PROSITE" id="PS50943">
    <property type="entry name" value="HTH_CROC1"/>
    <property type="match status" value="1"/>
</dbReference>
<dbReference type="SUPFAM" id="SSF47413">
    <property type="entry name" value="lambda repressor-like DNA-binding domains"/>
    <property type="match status" value="1"/>
</dbReference>
<accession>A0A9D1MLQ2</accession>
<proteinExistence type="predicted"/>
<dbReference type="EMBL" id="DVNJ01000011">
    <property type="protein sequence ID" value="HIU62597.1"/>
    <property type="molecule type" value="Genomic_DNA"/>
</dbReference>
<evidence type="ECO:0000313" key="3">
    <source>
        <dbReference type="EMBL" id="HIU62597.1"/>
    </source>
</evidence>
<dbReference type="GO" id="GO:0003677">
    <property type="term" value="F:DNA binding"/>
    <property type="evidence" value="ECO:0007669"/>
    <property type="project" value="UniProtKB-KW"/>
</dbReference>
<dbReference type="SMART" id="SM00530">
    <property type="entry name" value="HTH_XRE"/>
    <property type="match status" value="1"/>
</dbReference>
<keyword evidence="1" id="KW-0238">DNA-binding</keyword>
<dbReference type="Gene3D" id="1.10.260.40">
    <property type="entry name" value="lambda repressor-like DNA-binding domains"/>
    <property type="match status" value="1"/>
</dbReference>
<name>A0A9D1MLQ2_9FIRM</name>
<dbReference type="PANTHER" id="PTHR46558:SF11">
    <property type="entry name" value="HTH-TYPE TRANSCRIPTIONAL REGULATOR XRE"/>
    <property type="match status" value="1"/>
</dbReference>
<dbReference type="InterPro" id="IPR001387">
    <property type="entry name" value="Cro/C1-type_HTH"/>
</dbReference>
<feature type="domain" description="HTH cro/C1-type" evidence="2">
    <location>
        <begin position="9"/>
        <end position="63"/>
    </location>
</feature>